<feature type="domain" description="SMODS-associated and fused to various effectors" evidence="2">
    <location>
        <begin position="160"/>
        <end position="345"/>
    </location>
</feature>
<keyword evidence="1" id="KW-1133">Transmembrane helix</keyword>
<feature type="domain" description="SAVED-fused 2TM effector" evidence="3">
    <location>
        <begin position="2"/>
        <end position="149"/>
    </location>
</feature>
<proteinExistence type="predicted"/>
<evidence type="ECO:0000313" key="5">
    <source>
        <dbReference type="EMBL" id="ALR19661.1"/>
    </source>
</evidence>
<evidence type="ECO:0000259" key="2">
    <source>
        <dbReference type="Pfam" id="PF18145"/>
    </source>
</evidence>
<feature type="transmembrane region" description="Helical" evidence="1">
    <location>
        <begin position="67"/>
        <end position="89"/>
    </location>
</feature>
<dbReference type="OrthoDB" id="8687383at2"/>
<evidence type="ECO:0000259" key="3">
    <source>
        <dbReference type="Pfam" id="PF18303"/>
    </source>
</evidence>
<accession>A0A0S3EW60</accession>
<dbReference type="RefSeq" id="WP_062061437.1">
    <property type="nucleotide sequence ID" value="NZ_CP013264.1"/>
</dbReference>
<dbReference type="Pfam" id="PF18145">
    <property type="entry name" value="SAVED"/>
    <property type="match status" value="1"/>
</dbReference>
<dbReference type="EMBL" id="CP013264">
    <property type="protein sequence ID" value="ALR19661.1"/>
    <property type="molecule type" value="Genomic_DNA"/>
</dbReference>
<dbReference type="Proteomes" id="UP000056968">
    <property type="component" value="Chromosome"/>
</dbReference>
<protein>
    <recommendedName>
        <fullName evidence="7">2-methylthioadenine synthetase</fullName>
    </recommendedName>
</protein>
<dbReference type="STRING" id="1332080.ATN00_02025"/>
<evidence type="ECO:0000256" key="1">
    <source>
        <dbReference type="SAM" id="Phobius"/>
    </source>
</evidence>
<feature type="transmembrane region" description="Helical" evidence="1">
    <location>
        <begin position="171"/>
        <end position="191"/>
    </location>
</feature>
<name>A0A0S3EW60_9SPHN</name>
<dbReference type="KEGG" id="sbd:ATN00_04405"/>
<gene>
    <name evidence="4" type="ORF">ATN00_02025</name>
    <name evidence="5" type="ORF">ATN00_04405</name>
</gene>
<dbReference type="AlphaFoldDB" id="A0A0S3EW60"/>
<evidence type="ECO:0000313" key="4">
    <source>
        <dbReference type="EMBL" id="ALR19263.1"/>
    </source>
</evidence>
<keyword evidence="1" id="KW-0472">Membrane</keyword>
<dbReference type="NCBIfam" id="NF033611">
    <property type="entry name" value="SAVED"/>
    <property type="match status" value="1"/>
</dbReference>
<keyword evidence="1" id="KW-0812">Transmembrane</keyword>
<dbReference type="InterPro" id="IPR040836">
    <property type="entry name" value="SAVED"/>
</dbReference>
<dbReference type="KEGG" id="sbd:ATN00_02025"/>
<reference evidence="5 6" key="1">
    <citation type="submission" date="2015-11" db="EMBL/GenBank/DDBJ databases">
        <title>A Two-component Flavoprotein Monooxygenase System MeaXY Responsible for para-Hydroxylation of 2-Methyl-6-ethylaniline and 2,6-Diethylaniline in Sphingobium baderi DE-13.</title>
        <authorList>
            <person name="Cheng M."/>
            <person name="Meng Q."/>
            <person name="Yang Y."/>
            <person name="Chu C."/>
            <person name="Yan X."/>
            <person name="He J."/>
            <person name="Li S."/>
        </authorList>
    </citation>
    <scope>NUCLEOTIDE SEQUENCE [LARGE SCALE GENOMIC DNA]</scope>
    <source>
        <strain evidence="5 6">DE-13</strain>
    </source>
</reference>
<organism evidence="5 6">
    <name type="scientific">Sphingobium baderi</name>
    <dbReference type="NCBI Taxonomy" id="1332080"/>
    <lineage>
        <taxon>Bacteria</taxon>
        <taxon>Pseudomonadati</taxon>
        <taxon>Pseudomonadota</taxon>
        <taxon>Alphaproteobacteria</taxon>
        <taxon>Sphingomonadales</taxon>
        <taxon>Sphingomonadaceae</taxon>
        <taxon>Sphingobium</taxon>
    </lineage>
</organism>
<evidence type="ECO:0008006" key="7">
    <source>
        <dbReference type="Google" id="ProtNLM"/>
    </source>
</evidence>
<feature type="transmembrane region" description="Helical" evidence="1">
    <location>
        <begin position="26"/>
        <end position="47"/>
    </location>
</feature>
<dbReference type="Pfam" id="PF18303">
    <property type="entry name" value="Saf_2TM"/>
    <property type="match status" value="1"/>
</dbReference>
<keyword evidence="6" id="KW-1185">Reference proteome</keyword>
<dbReference type="EMBL" id="CP013264">
    <property type="protein sequence ID" value="ALR19263.1"/>
    <property type="molecule type" value="Genomic_DNA"/>
</dbReference>
<sequence length="358" mass="39279">MKKHFDYFIRSWIDFIFLRPLPGMRLIKWGVTLILATFAGFALTVGIPTENGRIDVSFDSGAGIPAFVLALVLTLASLMIIGGALWLIVDLRRESRKQVLAIELRGLRDMSGQPLISAVPTGIMDRRVSLLLDIRQGADGVLLSPEQALARLESLPHMIHQNSTGRDRRDLTVVAGGMAAVPFAFLMGVLLDDEGRVTLLDWDRAQECWRGLDEPDDGERLVLTGLETVGDASEVVVAVSVSYPEDRVAIAHRFPGLPVIRLGLPAPTIDHHWSAAKQAAWAQQFFDLARQLCATNVRQVHLVLVAPTSVVISFGRSYDKRNLPALTVYQYENGSPATYPWGIKMPVANAPGATLVRS</sequence>
<dbReference type="InterPro" id="IPR041167">
    <property type="entry name" value="Saf_2TM"/>
</dbReference>
<evidence type="ECO:0000313" key="6">
    <source>
        <dbReference type="Proteomes" id="UP000056968"/>
    </source>
</evidence>